<dbReference type="GO" id="GO:0008299">
    <property type="term" value="P:isoprenoid biosynthetic process"/>
    <property type="evidence" value="ECO:0007669"/>
    <property type="project" value="UniProtKB-KW"/>
</dbReference>
<gene>
    <name evidence="22" type="ORF">AGLY_011686</name>
</gene>
<dbReference type="PANTHER" id="PTHR13793">
    <property type="entry name" value="PHD FINGER PROTEINS"/>
    <property type="match status" value="1"/>
</dbReference>
<proteinExistence type="inferred from homology"/>
<dbReference type="PROSITE" id="PS50016">
    <property type="entry name" value="ZF_PHD_2"/>
    <property type="match status" value="1"/>
</dbReference>
<dbReference type="InterPro" id="IPR011876">
    <property type="entry name" value="IsopentenylPP_isomerase_typ1"/>
</dbReference>
<dbReference type="CDD" id="cd02885">
    <property type="entry name" value="NUDIX_IPP_Isomerase"/>
    <property type="match status" value="1"/>
</dbReference>
<dbReference type="Proteomes" id="UP000475862">
    <property type="component" value="Unassembled WGS sequence"/>
</dbReference>
<keyword evidence="10" id="KW-0753">Steroid metabolism</keyword>
<dbReference type="PROSITE" id="PS51462">
    <property type="entry name" value="NUDIX"/>
    <property type="match status" value="1"/>
</dbReference>
<evidence type="ECO:0000256" key="13">
    <source>
        <dbReference type="ARBA" id="ARBA00022955"/>
    </source>
</evidence>
<dbReference type="InterPro" id="IPR013083">
    <property type="entry name" value="Znf_RING/FYVE/PHD"/>
</dbReference>
<keyword evidence="16" id="KW-0413">Isomerase</keyword>
<dbReference type="GO" id="GO:0008270">
    <property type="term" value="F:zinc ion binding"/>
    <property type="evidence" value="ECO:0007669"/>
    <property type="project" value="UniProtKB-KW"/>
</dbReference>
<evidence type="ECO:0000259" key="21">
    <source>
        <dbReference type="PROSITE" id="PS51805"/>
    </source>
</evidence>
<accession>A0A6G0TD43</accession>
<evidence type="ECO:0000256" key="2">
    <source>
        <dbReference type="ARBA" id="ARBA00001946"/>
    </source>
</evidence>
<feature type="domain" description="PHD-type" evidence="21">
    <location>
        <begin position="488"/>
        <end position="608"/>
    </location>
</feature>
<evidence type="ECO:0000256" key="4">
    <source>
        <dbReference type="ARBA" id="ARBA00004826"/>
    </source>
</evidence>
<dbReference type="GO" id="GO:0006357">
    <property type="term" value="P:regulation of transcription by RNA polymerase II"/>
    <property type="evidence" value="ECO:0007669"/>
    <property type="project" value="TreeGrafter"/>
</dbReference>
<keyword evidence="14" id="KW-0443">Lipid metabolism</keyword>
<comment type="catalytic activity">
    <reaction evidence="1">
        <text>isopentenyl diphosphate = dimethylallyl diphosphate</text>
        <dbReference type="Rhea" id="RHEA:23284"/>
        <dbReference type="ChEBI" id="CHEBI:57623"/>
        <dbReference type="ChEBI" id="CHEBI:128769"/>
        <dbReference type="EC" id="5.3.3.2"/>
    </reaction>
</comment>
<evidence type="ECO:0000256" key="3">
    <source>
        <dbReference type="ARBA" id="ARBA00003951"/>
    </source>
</evidence>
<dbReference type="InterPro" id="IPR011011">
    <property type="entry name" value="Znf_FYVE_PHD"/>
</dbReference>
<keyword evidence="23" id="KW-1185">Reference proteome</keyword>
<keyword evidence="8" id="KW-0479">Metal-binding</keyword>
<evidence type="ECO:0000256" key="1">
    <source>
        <dbReference type="ARBA" id="ARBA00000374"/>
    </source>
</evidence>
<comment type="cofactor">
    <cofactor evidence="2">
        <name>Mg(2+)</name>
        <dbReference type="ChEBI" id="CHEBI:18420"/>
    </cofactor>
</comment>
<evidence type="ECO:0000256" key="6">
    <source>
        <dbReference type="ARBA" id="ARBA00012057"/>
    </source>
</evidence>
<evidence type="ECO:0000259" key="20">
    <source>
        <dbReference type="PROSITE" id="PS51462"/>
    </source>
</evidence>
<dbReference type="InterPro" id="IPR049773">
    <property type="entry name" value="AF10-like_CC"/>
</dbReference>
<reference evidence="22 23" key="1">
    <citation type="submission" date="2019-08" db="EMBL/GenBank/DDBJ databases">
        <title>The genome of the soybean aphid Biotype 1, its phylome, world population structure and adaptation to the North American continent.</title>
        <authorList>
            <person name="Giordano R."/>
            <person name="Donthu R.K."/>
            <person name="Hernandez A.G."/>
            <person name="Wright C.L."/>
            <person name="Zimin A.V."/>
        </authorList>
    </citation>
    <scope>NUCLEOTIDE SEQUENCE [LARGE SCALE GENOMIC DNA]</scope>
    <source>
        <tissue evidence="22">Whole aphids</tissue>
    </source>
</reference>
<dbReference type="Gene3D" id="3.30.40.10">
    <property type="entry name" value="Zinc/RING finger domain, C3HC4 (zinc finger)"/>
    <property type="match status" value="2"/>
</dbReference>
<feature type="domain" description="Nudix hydrolase" evidence="20">
    <location>
        <begin position="66"/>
        <end position="212"/>
    </location>
</feature>
<dbReference type="OrthoDB" id="20839at2759"/>
<dbReference type="InterPro" id="IPR001965">
    <property type="entry name" value="Znf_PHD"/>
</dbReference>
<feature type="region of interest" description="Disordered" evidence="18">
    <location>
        <begin position="1015"/>
        <end position="1057"/>
    </location>
</feature>
<keyword evidence="12" id="KW-0460">Magnesium</keyword>
<sequence length="1057" mass="119393">MNSQHSTGASLGSLPLRRFLSTAPKPLNPVQEAALEERCILVDQHDQECGFASKRDCHRLVNGNLPLHRAFSVFLFNTKDELLLQQRSSTKITFPDHYTNSCCSHPLYEIEHERKDLEGAKAAACRRLVFELGIPTSQCQPKDLQYITRIRYMSEGDGTWGEHEIDYIFILHKDVSLDPNPDEVSTALYIPKSKMEKFLKNLNHPITPWFNLIVQNELTNWWDNLRSLEKLLAVEFVIASQLAYCGWVAKNIYEEHQLHEFESTTCILSKFDDVPAACVGAPDPTILLLANDAAAADEPCPWRRAAAAFATVAAVKKHCECLESYLLTIQAHYLIVLYELHSTVIIAQQLDLNHLLILKMKLNLWEHLDWHDVAFVNEQKNHPLINLDRLLVEESGCSAVTCSVSTTSVRPIRPQNGHTDDSKAMKEMLGNCSVCSEDKAFDDNPLVYCDGRNCNVAVHKACYGIRVVPKGSWYCNKCVALKKNPIAKVTCELCPSKDGALKPTENGSWAHVVCALFIPEVTFVDVHTMEPIKLNEIPPDRFKKNCYICEEKNREHKVSTYGACMTCKKGGCKLGFHVTCAQNVGLLCEEAGNHGRNVQYVGYCKHHYSKLKKSNNLKIKHIAPYRPQNASEISLDEFAHENIDNDGQAKQKKKLPSFNNYEEFKDKPQSTTPNNSQASTRHPKSKMESVSVGSIKQYPIDTQSEKEIKRENVDNSMEVCMTNDGFQSDGLKIIDEPNLSCVDPNVPPVNMTNTWIKDPNTMNVSNTITAKTKEANDQKYFESSIDAPHMLGNALNPNSTMAQQMTDTLNEEIKTHKQFNENNIPTNRPPLLMGPQLCRHVQKPPTDAPQSNTSGPEWFTNGIGNSSQSLEDLLERQWEQGGSLLMEQAQHFDVASLLSCLYQLKNENTDLEKELATFTRRRDHLLAVNARLAIPLVPQNRTNQVAPTPPNHVETSLPPRSNYLPSIDNQILQQQHRYHQNYAIPSSRHPQQHQHYSTNPAAQSQVIVRGSVGHDTWNQHNRNHNQTSNPMYQTMQETPNIPTSRHQVGMDNLPKQS</sequence>
<evidence type="ECO:0000256" key="16">
    <source>
        <dbReference type="ARBA" id="ARBA00023235"/>
    </source>
</evidence>
<feature type="region of interest" description="Disordered" evidence="18">
    <location>
        <begin position="662"/>
        <end position="695"/>
    </location>
</feature>
<keyword evidence="9 17" id="KW-0863">Zinc-finger</keyword>
<dbReference type="GO" id="GO:0050992">
    <property type="term" value="P:dimethylallyl diphosphate biosynthetic process"/>
    <property type="evidence" value="ECO:0007669"/>
    <property type="project" value="UniProtKB-UniPathway"/>
</dbReference>
<dbReference type="AlphaFoldDB" id="A0A6G0TD43"/>
<dbReference type="InterPro" id="IPR019786">
    <property type="entry name" value="Zinc_finger_PHD-type_CS"/>
</dbReference>
<keyword evidence="7" id="KW-0444">Lipid biosynthesis</keyword>
<dbReference type="PROSITE" id="PS51805">
    <property type="entry name" value="EPHD"/>
    <property type="match status" value="1"/>
</dbReference>
<dbReference type="Pfam" id="PF13832">
    <property type="entry name" value="zf-HC5HC2H_2"/>
    <property type="match status" value="1"/>
</dbReference>
<dbReference type="PROSITE" id="PS01359">
    <property type="entry name" value="ZF_PHD_1"/>
    <property type="match status" value="1"/>
</dbReference>
<comment type="pathway">
    <text evidence="4">Isoprenoid biosynthesis; dimethylallyl diphosphate biosynthesis; dimethylallyl diphosphate from isopentenyl diphosphate: step 1/1.</text>
</comment>
<dbReference type="Gene3D" id="3.90.79.10">
    <property type="entry name" value="Nucleoside Triphosphate Pyrophosphohydrolase"/>
    <property type="match status" value="1"/>
</dbReference>
<dbReference type="SUPFAM" id="SSF57903">
    <property type="entry name" value="FYVE/PHD zinc finger"/>
    <property type="match status" value="1"/>
</dbReference>
<feature type="domain" description="PHD-type" evidence="19">
    <location>
        <begin position="429"/>
        <end position="481"/>
    </location>
</feature>
<dbReference type="FunFam" id="3.90.79.10:FF:000012">
    <property type="entry name" value="Isopentenyl-diphosphate Delta-isomerase 1"/>
    <property type="match status" value="1"/>
</dbReference>
<evidence type="ECO:0000256" key="12">
    <source>
        <dbReference type="ARBA" id="ARBA00022842"/>
    </source>
</evidence>
<feature type="compositionally biased region" description="Polar residues" evidence="18">
    <location>
        <begin position="1016"/>
        <end position="1046"/>
    </location>
</feature>
<evidence type="ECO:0000256" key="5">
    <source>
        <dbReference type="ARBA" id="ARBA00007579"/>
    </source>
</evidence>
<evidence type="ECO:0000313" key="23">
    <source>
        <dbReference type="Proteomes" id="UP000475862"/>
    </source>
</evidence>
<organism evidence="22 23">
    <name type="scientific">Aphis glycines</name>
    <name type="common">Soybean aphid</name>
    <dbReference type="NCBI Taxonomy" id="307491"/>
    <lineage>
        <taxon>Eukaryota</taxon>
        <taxon>Metazoa</taxon>
        <taxon>Ecdysozoa</taxon>
        <taxon>Arthropoda</taxon>
        <taxon>Hexapoda</taxon>
        <taxon>Insecta</taxon>
        <taxon>Pterygota</taxon>
        <taxon>Neoptera</taxon>
        <taxon>Paraneoptera</taxon>
        <taxon>Hemiptera</taxon>
        <taxon>Sternorrhyncha</taxon>
        <taxon>Aphidomorpha</taxon>
        <taxon>Aphidoidea</taxon>
        <taxon>Aphididae</taxon>
        <taxon>Aphidini</taxon>
        <taxon>Aphis</taxon>
        <taxon>Aphis</taxon>
    </lineage>
</organism>
<dbReference type="InterPro" id="IPR050701">
    <property type="entry name" value="Histone_Mod_Regulator"/>
</dbReference>
<dbReference type="InterPro" id="IPR015797">
    <property type="entry name" value="NUDIX_hydrolase-like_dom_sf"/>
</dbReference>
<dbReference type="EMBL" id="VYZN01000044">
    <property type="protein sequence ID" value="KAE9529590.1"/>
    <property type="molecule type" value="Genomic_DNA"/>
</dbReference>
<dbReference type="GO" id="GO:0004452">
    <property type="term" value="F:isopentenyl-diphosphate delta-isomerase activity"/>
    <property type="evidence" value="ECO:0007669"/>
    <property type="project" value="UniProtKB-EC"/>
</dbReference>
<evidence type="ECO:0000313" key="22">
    <source>
        <dbReference type="EMBL" id="KAE9529590.1"/>
    </source>
</evidence>
<evidence type="ECO:0000256" key="14">
    <source>
        <dbReference type="ARBA" id="ARBA00023098"/>
    </source>
</evidence>
<evidence type="ECO:0000259" key="19">
    <source>
        <dbReference type="PROSITE" id="PS50016"/>
    </source>
</evidence>
<keyword evidence="13" id="KW-0752">Steroid biosynthesis</keyword>
<keyword evidence="10" id="KW-0756">Sterol biosynthesis</keyword>
<dbReference type="SMART" id="SM00249">
    <property type="entry name" value="PHD"/>
    <property type="match status" value="2"/>
</dbReference>
<dbReference type="CDD" id="cd20901">
    <property type="entry name" value="CC_AF10"/>
    <property type="match status" value="1"/>
</dbReference>
<dbReference type="EC" id="5.3.3.2" evidence="6"/>
<evidence type="ECO:0000256" key="11">
    <source>
        <dbReference type="ARBA" id="ARBA00022833"/>
    </source>
</evidence>
<keyword evidence="11" id="KW-0862">Zinc</keyword>
<comment type="function">
    <text evidence="3">Catalyzes the 1,3-allylic rearrangement of the homoallylic substrate isopentenyl (IPP) to its highly electrophilic allylic isomer, dimethylallyl diphosphate (DMAPP).</text>
</comment>
<dbReference type="Pfam" id="PF00293">
    <property type="entry name" value="NUDIX"/>
    <property type="match status" value="1"/>
</dbReference>
<evidence type="ECO:0000256" key="17">
    <source>
        <dbReference type="PROSITE-ProRule" id="PRU00146"/>
    </source>
</evidence>
<keyword evidence="10" id="KW-0153">Cholesterol metabolism</keyword>
<keyword evidence="15" id="KW-0414">Isoprene biosynthesis</keyword>
<dbReference type="PANTHER" id="PTHR13793:SF155">
    <property type="entry name" value="ZINC FINGER PROTEIN ZFP-1"/>
    <property type="match status" value="1"/>
</dbReference>
<feature type="compositionally biased region" description="Polar residues" evidence="18">
    <location>
        <begin position="669"/>
        <end position="680"/>
    </location>
</feature>
<evidence type="ECO:0000256" key="7">
    <source>
        <dbReference type="ARBA" id="ARBA00022516"/>
    </source>
</evidence>
<evidence type="ECO:0000256" key="9">
    <source>
        <dbReference type="ARBA" id="ARBA00022771"/>
    </source>
</evidence>
<keyword evidence="10" id="KW-0152">Cholesterol biosynthesis</keyword>
<evidence type="ECO:0000256" key="15">
    <source>
        <dbReference type="ARBA" id="ARBA00023229"/>
    </source>
</evidence>
<evidence type="ECO:0000256" key="10">
    <source>
        <dbReference type="ARBA" id="ARBA00022778"/>
    </source>
</evidence>
<comment type="similarity">
    <text evidence="5">Belongs to the IPP isomerase type 1 family.</text>
</comment>
<comment type="caution">
    <text evidence="22">The sequence shown here is derived from an EMBL/GenBank/DDBJ whole genome shotgun (WGS) entry which is preliminary data.</text>
</comment>
<dbReference type="NCBIfam" id="TIGR02150">
    <property type="entry name" value="IPP_isom_1"/>
    <property type="match status" value="1"/>
</dbReference>
<dbReference type="InterPro" id="IPR034732">
    <property type="entry name" value="EPHD"/>
</dbReference>
<name>A0A6G0TD43_APHGL</name>
<dbReference type="InterPro" id="IPR019787">
    <property type="entry name" value="Znf_PHD-finger"/>
</dbReference>
<keyword evidence="10" id="KW-1207">Sterol metabolism</keyword>
<evidence type="ECO:0000256" key="18">
    <source>
        <dbReference type="SAM" id="MobiDB-lite"/>
    </source>
</evidence>
<dbReference type="GO" id="GO:0006695">
    <property type="term" value="P:cholesterol biosynthetic process"/>
    <property type="evidence" value="ECO:0007669"/>
    <property type="project" value="UniProtKB-KW"/>
</dbReference>
<dbReference type="SUPFAM" id="SSF55811">
    <property type="entry name" value="Nudix"/>
    <property type="match status" value="1"/>
</dbReference>
<dbReference type="InterPro" id="IPR000086">
    <property type="entry name" value="NUDIX_hydrolase_dom"/>
</dbReference>
<dbReference type="UniPathway" id="UPA00059">
    <property type="reaction ID" value="UER00104"/>
</dbReference>
<dbReference type="Pfam" id="PF13831">
    <property type="entry name" value="PHD_2"/>
    <property type="match status" value="1"/>
</dbReference>
<evidence type="ECO:0000256" key="8">
    <source>
        <dbReference type="ARBA" id="ARBA00022723"/>
    </source>
</evidence>
<protein>
    <recommendedName>
        <fullName evidence="6">isopentenyl-diphosphate Delta-isomerase</fullName>
        <ecNumber evidence="6">5.3.3.2</ecNumber>
    </recommendedName>
</protein>